<dbReference type="EMBL" id="JACIDM010000002">
    <property type="protein sequence ID" value="MBB4083683.1"/>
    <property type="molecule type" value="Genomic_DNA"/>
</dbReference>
<evidence type="ECO:0000313" key="3">
    <source>
        <dbReference type="Proteomes" id="UP000529946"/>
    </source>
</evidence>
<evidence type="ECO:0000313" key="2">
    <source>
        <dbReference type="EMBL" id="MBB4083683.1"/>
    </source>
</evidence>
<dbReference type="AlphaFoldDB" id="A0A7W6JGG5"/>
<dbReference type="PROSITE" id="PS51257">
    <property type="entry name" value="PROKAR_LIPOPROTEIN"/>
    <property type="match status" value="1"/>
</dbReference>
<evidence type="ECO:0008006" key="4">
    <source>
        <dbReference type="Google" id="ProtNLM"/>
    </source>
</evidence>
<dbReference type="Proteomes" id="UP000529946">
    <property type="component" value="Unassembled WGS sequence"/>
</dbReference>
<keyword evidence="1" id="KW-0732">Signal</keyword>
<feature type="signal peptide" evidence="1">
    <location>
        <begin position="1"/>
        <end position="25"/>
    </location>
</feature>
<evidence type="ECO:0000256" key="1">
    <source>
        <dbReference type="SAM" id="SignalP"/>
    </source>
</evidence>
<protein>
    <recommendedName>
        <fullName evidence="4">Lipoprotein</fullName>
    </recommendedName>
</protein>
<proteinExistence type="predicted"/>
<organism evidence="2 3">
    <name type="scientific">Brevundimonas lenta</name>
    <dbReference type="NCBI Taxonomy" id="424796"/>
    <lineage>
        <taxon>Bacteria</taxon>
        <taxon>Pseudomonadati</taxon>
        <taxon>Pseudomonadota</taxon>
        <taxon>Alphaproteobacteria</taxon>
        <taxon>Caulobacterales</taxon>
        <taxon>Caulobacteraceae</taxon>
        <taxon>Brevundimonas</taxon>
    </lineage>
</organism>
<feature type="chain" id="PRO_5031234105" description="Lipoprotein" evidence="1">
    <location>
        <begin position="26"/>
        <end position="153"/>
    </location>
</feature>
<keyword evidence="3" id="KW-1185">Reference proteome</keyword>
<comment type="caution">
    <text evidence="2">The sequence shown here is derived from an EMBL/GenBank/DDBJ whole genome shotgun (WGS) entry which is preliminary data.</text>
</comment>
<accession>A0A7W6JGG5</accession>
<name>A0A7W6JGG5_9CAUL</name>
<reference evidence="2 3" key="1">
    <citation type="submission" date="2020-08" db="EMBL/GenBank/DDBJ databases">
        <title>Genomic Encyclopedia of Type Strains, Phase IV (KMG-IV): sequencing the most valuable type-strain genomes for metagenomic binning, comparative biology and taxonomic classification.</title>
        <authorList>
            <person name="Goeker M."/>
        </authorList>
    </citation>
    <scope>NUCLEOTIDE SEQUENCE [LARGE SCALE GENOMIC DNA]</scope>
    <source>
        <strain evidence="2 3">DSM 23960</strain>
    </source>
</reference>
<gene>
    <name evidence="2" type="ORF">GGR12_002549</name>
</gene>
<dbReference type="RefSeq" id="WP_183204753.1">
    <property type="nucleotide sequence ID" value="NZ_BAAAER010000007.1"/>
</dbReference>
<sequence length="153" mass="16267">MRRAAITAAGALALLSLAGCTPLMAGYSLDAYRNATSLKPEVMAMVDRSAGPWAANADAVAALTIKLEAAYEFSAGMAQNEISTAQWRVLKDPNGGLYGGFVRTWREQGTTGEFYRTEKKAQLGEAFDYIICLEVNKKEPARCKPPVSAGGGA</sequence>